<keyword evidence="1" id="KW-0539">Nucleus</keyword>
<evidence type="ECO:0000256" key="2">
    <source>
        <dbReference type="SAM" id="MobiDB-lite"/>
    </source>
</evidence>
<dbReference type="GO" id="GO:0003677">
    <property type="term" value="F:DNA binding"/>
    <property type="evidence" value="ECO:0007669"/>
    <property type="project" value="InterPro"/>
</dbReference>
<dbReference type="GO" id="GO:0006357">
    <property type="term" value="P:regulation of transcription by RNA polymerase II"/>
    <property type="evidence" value="ECO:0007669"/>
    <property type="project" value="TreeGrafter"/>
</dbReference>
<dbReference type="EMBL" id="BGZK01001187">
    <property type="protein sequence ID" value="GBP73821.1"/>
    <property type="molecule type" value="Genomic_DNA"/>
</dbReference>
<gene>
    <name evidence="5" type="ORF">EVAR_54873_1</name>
</gene>
<dbReference type="OrthoDB" id="8118596at2759"/>
<dbReference type="Pfam" id="PF10545">
    <property type="entry name" value="MADF_DNA_bdg"/>
    <property type="match status" value="1"/>
</dbReference>
<name>A0A4C1YBU4_EUMVA</name>
<dbReference type="InterPro" id="IPR004210">
    <property type="entry name" value="BESS_motif"/>
</dbReference>
<dbReference type="PANTHER" id="PTHR12243">
    <property type="entry name" value="MADF DOMAIN TRANSCRIPTION FACTOR"/>
    <property type="match status" value="1"/>
</dbReference>
<dbReference type="GO" id="GO:0005667">
    <property type="term" value="C:transcription regulator complex"/>
    <property type="evidence" value="ECO:0007669"/>
    <property type="project" value="TreeGrafter"/>
</dbReference>
<evidence type="ECO:0000259" key="3">
    <source>
        <dbReference type="PROSITE" id="PS51029"/>
    </source>
</evidence>
<comment type="caution">
    <text evidence="5">The sequence shown here is derived from an EMBL/GenBank/DDBJ whole genome shotgun (WGS) entry which is preliminary data.</text>
</comment>
<dbReference type="STRING" id="151549.A0A4C1YBU4"/>
<dbReference type="PROSITE" id="PS51029">
    <property type="entry name" value="MADF"/>
    <property type="match status" value="1"/>
</dbReference>
<organism evidence="5 6">
    <name type="scientific">Eumeta variegata</name>
    <name type="common">Bagworm moth</name>
    <name type="synonym">Eumeta japonica</name>
    <dbReference type="NCBI Taxonomy" id="151549"/>
    <lineage>
        <taxon>Eukaryota</taxon>
        <taxon>Metazoa</taxon>
        <taxon>Ecdysozoa</taxon>
        <taxon>Arthropoda</taxon>
        <taxon>Hexapoda</taxon>
        <taxon>Insecta</taxon>
        <taxon>Pterygota</taxon>
        <taxon>Neoptera</taxon>
        <taxon>Endopterygota</taxon>
        <taxon>Lepidoptera</taxon>
        <taxon>Glossata</taxon>
        <taxon>Ditrysia</taxon>
        <taxon>Tineoidea</taxon>
        <taxon>Psychidae</taxon>
        <taxon>Oiketicinae</taxon>
        <taxon>Eumeta</taxon>
    </lineage>
</organism>
<feature type="region of interest" description="Disordered" evidence="2">
    <location>
        <begin position="251"/>
        <end position="301"/>
    </location>
</feature>
<dbReference type="InterPro" id="IPR006578">
    <property type="entry name" value="MADF-dom"/>
</dbReference>
<dbReference type="PANTHER" id="PTHR12243:SF69">
    <property type="entry name" value="SI:CH73-59F11.3"/>
    <property type="match status" value="1"/>
</dbReference>
<feature type="region of interest" description="Disordered" evidence="2">
    <location>
        <begin position="126"/>
        <end position="159"/>
    </location>
</feature>
<feature type="compositionally biased region" description="Polar residues" evidence="2">
    <location>
        <begin position="271"/>
        <end position="290"/>
    </location>
</feature>
<reference evidence="5 6" key="1">
    <citation type="journal article" date="2019" name="Commun. Biol.">
        <title>The bagworm genome reveals a unique fibroin gene that provides high tensile strength.</title>
        <authorList>
            <person name="Kono N."/>
            <person name="Nakamura H."/>
            <person name="Ohtoshi R."/>
            <person name="Tomita M."/>
            <person name="Numata K."/>
            <person name="Arakawa K."/>
        </authorList>
    </citation>
    <scope>NUCLEOTIDE SEQUENCE [LARGE SCALE GENOMIC DNA]</scope>
</reference>
<evidence type="ECO:0000313" key="5">
    <source>
        <dbReference type="EMBL" id="GBP73821.1"/>
    </source>
</evidence>
<dbReference type="GO" id="GO:0005634">
    <property type="term" value="C:nucleus"/>
    <property type="evidence" value="ECO:0007669"/>
    <property type="project" value="UniProtKB-SubCell"/>
</dbReference>
<evidence type="ECO:0000256" key="1">
    <source>
        <dbReference type="PROSITE-ProRule" id="PRU00371"/>
    </source>
</evidence>
<dbReference type="PROSITE" id="PS51031">
    <property type="entry name" value="BESS"/>
    <property type="match status" value="1"/>
</dbReference>
<feature type="domain" description="MADF" evidence="3">
    <location>
        <begin position="18"/>
        <end position="120"/>
    </location>
</feature>
<evidence type="ECO:0000259" key="4">
    <source>
        <dbReference type="PROSITE" id="PS51031"/>
    </source>
</evidence>
<feature type="domain" description="BESS" evidence="4">
    <location>
        <begin position="179"/>
        <end position="218"/>
    </location>
</feature>
<accession>A0A4C1YBU4</accession>
<feature type="compositionally biased region" description="Low complexity" evidence="2">
    <location>
        <begin position="259"/>
        <end position="270"/>
    </location>
</feature>
<proteinExistence type="predicted"/>
<dbReference type="SMART" id="SM00595">
    <property type="entry name" value="MADF"/>
    <property type="match status" value="1"/>
</dbReference>
<feature type="compositionally biased region" description="Acidic residues" evidence="2">
    <location>
        <begin position="133"/>
        <end position="143"/>
    </location>
</feature>
<sequence length="301" mass="34203">MALPNSTQSLVVETSIVNLIEEVEKRPALYKKNLKEYSDVNVKKKLWEEVCEAVVSSWNELSAEDKTKQGKEVQKRWANLRTCFRRELNAQKNTKSGQGAIKRRKYVYFEQLPFLLPCIENRQTESNLKEDNSQEIDEDDDEAGPSTSTPIRQRKKRVNIPKHTDLDEALLKALNETNVDEDTNLALSLVPSLQNLTAEEKLDAKIAILNVFKQIRLARQCASQSTCNSNILHQPLSSFPVYHRGTNILPPQPSQAYRTSSTPSPISTQTNIQNIPSPGNSNDTSQSYFRNYSDDSEIYDL</sequence>
<dbReference type="Proteomes" id="UP000299102">
    <property type="component" value="Unassembled WGS sequence"/>
</dbReference>
<evidence type="ECO:0008006" key="7">
    <source>
        <dbReference type="Google" id="ProtNLM"/>
    </source>
</evidence>
<dbReference type="AlphaFoldDB" id="A0A4C1YBU4"/>
<dbReference type="InterPro" id="IPR039353">
    <property type="entry name" value="TF_Adf1"/>
</dbReference>
<keyword evidence="6" id="KW-1185">Reference proteome</keyword>
<protein>
    <recommendedName>
        <fullName evidence="7">MADF domain-containing protein</fullName>
    </recommendedName>
</protein>
<evidence type="ECO:0000313" key="6">
    <source>
        <dbReference type="Proteomes" id="UP000299102"/>
    </source>
</evidence>
<comment type="subcellular location">
    <subcellularLocation>
        <location evidence="1">Nucleus</location>
    </subcellularLocation>
</comment>